<comment type="caution">
    <text evidence="3">The sequence shown here is derived from an EMBL/GenBank/DDBJ whole genome shotgun (WGS) entry which is preliminary data.</text>
</comment>
<accession>A0A8H7ZQ52</accession>
<dbReference type="PANTHER" id="PTHR37987">
    <property type="entry name" value="CHROMOSOME 9, WHOLE GENOME SHOTGUN SEQUENCE"/>
    <property type="match status" value="1"/>
</dbReference>
<reference evidence="3 4" key="1">
    <citation type="journal article" name="Sci. Rep.">
        <title>Genome-scale phylogenetic analyses confirm Olpidium as the closest living zoosporic fungus to the non-flagellated, terrestrial fungi.</title>
        <authorList>
            <person name="Chang Y."/>
            <person name="Rochon D."/>
            <person name="Sekimoto S."/>
            <person name="Wang Y."/>
            <person name="Chovatia M."/>
            <person name="Sandor L."/>
            <person name="Salamov A."/>
            <person name="Grigoriev I.V."/>
            <person name="Stajich J.E."/>
            <person name="Spatafora J.W."/>
        </authorList>
    </citation>
    <scope>NUCLEOTIDE SEQUENCE [LARGE SCALE GENOMIC DNA]</scope>
    <source>
        <strain evidence="3">S191</strain>
    </source>
</reference>
<evidence type="ECO:0000256" key="1">
    <source>
        <dbReference type="ARBA" id="ARBA00022631"/>
    </source>
</evidence>
<dbReference type="GO" id="GO:0006144">
    <property type="term" value="P:purine nucleobase metabolic process"/>
    <property type="evidence" value="ECO:0007669"/>
    <property type="project" value="UniProtKB-KW"/>
</dbReference>
<dbReference type="PANTHER" id="PTHR37987:SF1">
    <property type="entry name" value="OXO-4-HYDROXY-4-CARBOXY-5-UREIDOIMIDAZOLINE DECARBOXYLASE DOMAIN-CONTAINING PROTEIN"/>
    <property type="match status" value="1"/>
</dbReference>
<dbReference type="InterPro" id="IPR036778">
    <property type="entry name" value="OHCU_decarboxylase_sf"/>
</dbReference>
<name>A0A8H7ZQ52_9FUNG</name>
<evidence type="ECO:0000259" key="2">
    <source>
        <dbReference type="Pfam" id="PF09349"/>
    </source>
</evidence>
<dbReference type="OrthoDB" id="5398391at2759"/>
<keyword evidence="1" id="KW-0659">Purine metabolism</keyword>
<protein>
    <submittedName>
        <fullName evidence="3">Oxo-4-hydroxy-4-carboxy-5-ureidoimidazoline decarboxylase</fullName>
    </submittedName>
</protein>
<sequence>MPAAAALLSIEELNALPPSEEQRFSDAVAPLFESAPALTRHLMARKPFASYPDLIAAAEDVTARALTREERLAVVNAHPAIGAPPKLLSALSYAEQGYTRNPHVDDAEITARLQELNRVYETKYGFRFVEFVNGRPKKDIIPVIEKRLRDGTVDSELEAGLAEMMKIARNRLTKFDPKEV</sequence>
<dbReference type="Gene3D" id="1.10.3330.10">
    <property type="entry name" value="Oxo-4-hydroxy-4-carboxy-5-ureidoimidazoline decarboxylase"/>
    <property type="match status" value="1"/>
</dbReference>
<organism evidence="3 4">
    <name type="scientific">Olpidium bornovanus</name>
    <dbReference type="NCBI Taxonomy" id="278681"/>
    <lineage>
        <taxon>Eukaryota</taxon>
        <taxon>Fungi</taxon>
        <taxon>Fungi incertae sedis</taxon>
        <taxon>Olpidiomycota</taxon>
        <taxon>Olpidiomycotina</taxon>
        <taxon>Olpidiomycetes</taxon>
        <taxon>Olpidiales</taxon>
        <taxon>Olpidiaceae</taxon>
        <taxon>Olpidium</taxon>
    </lineage>
</organism>
<dbReference type="Proteomes" id="UP000673691">
    <property type="component" value="Unassembled WGS sequence"/>
</dbReference>
<proteinExistence type="predicted"/>
<gene>
    <name evidence="3" type="ORF">BJ554DRAFT_2643</name>
</gene>
<evidence type="ECO:0000313" key="3">
    <source>
        <dbReference type="EMBL" id="KAG5457366.1"/>
    </source>
</evidence>
<dbReference type="SUPFAM" id="SSF158694">
    <property type="entry name" value="UraD-Like"/>
    <property type="match status" value="1"/>
</dbReference>
<dbReference type="InterPro" id="IPR018020">
    <property type="entry name" value="OHCU_decarboxylase"/>
</dbReference>
<feature type="domain" description="Oxo-4-hydroxy-4-carboxy-5-ureidoimidazoline decarboxylase" evidence="2">
    <location>
        <begin position="20"/>
        <end position="172"/>
    </location>
</feature>
<dbReference type="AlphaFoldDB" id="A0A8H7ZQ52"/>
<dbReference type="Pfam" id="PF09349">
    <property type="entry name" value="OHCU_decarbox"/>
    <property type="match status" value="1"/>
</dbReference>
<keyword evidence="4" id="KW-1185">Reference proteome</keyword>
<evidence type="ECO:0000313" key="4">
    <source>
        <dbReference type="Proteomes" id="UP000673691"/>
    </source>
</evidence>
<dbReference type="EMBL" id="JAEFCI010010201">
    <property type="protein sequence ID" value="KAG5457366.1"/>
    <property type="molecule type" value="Genomic_DNA"/>
</dbReference>